<keyword evidence="11" id="KW-0963">Cytoplasm</keyword>
<protein>
    <recommendedName>
        <fullName evidence="3 11">Shikimate kinase</fullName>
        <shortName evidence="11">SK</shortName>
        <ecNumber evidence="3 11">2.7.1.71</ecNumber>
    </recommendedName>
</protein>
<keyword evidence="5 11" id="KW-0808">Transferase</keyword>
<evidence type="ECO:0000256" key="2">
    <source>
        <dbReference type="ARBA" id="ARBA00006997"/>
    </source>
</evidence>
<keyword evidence="4 11" id="KW-0028">Amino-acid biosynthesis</keyword>
<evidence type="ECO:0000256" key="11">
    <source>
        <dbReference type="HAMAP-Rule" id="MF_00109"/>
    </source>
</evidence>
<comment type="function">
    <text evidence="11">Catalyzes the specific phosphorylation of the 3-hydroxyl group of shikimic acid using ATP as a cosubstrate.</text>
</comment>
<dbReference type="GO" id="GO:0000287">
    <property type="term" value="F:magnesium ion binding"/>
    <property type="evidence" value="ECO:0007669"/>
    <property type="project" value="UniProtKB-UniRule"/>
</dbReference>
<dbReference type="InterPro" id="IPR027417">
    <property type="entry name" value="P-loop_NTPase"/>
</dbReference>
<dbReference type="InterPro" id="IPR031322">
    <property type="entry name" value="Shikimate/glucono_kinase"/>
</dbReference>
<keyword evidence="7 11" id="KW-0418">Kinase</keyword>
<dbReference type="EMBL" id="CADCUY010000066">
    <property type="protein sequence ID" value="CAA9389537.1"/>
    <property type="molecule type" value="Genomic_DNA"/>
</dbReference>
<dbReference type="Gene3D" id="3.40.50.300">
    <property type="entry name" value="P-loop containing nucleotide triphosphate hydrolases"/>
    <property type="match status" value="1"/>
</dbReference>
<evidence type="ECO:0000256" key="4">
    <source>
        <dbReference type="ARBA" id="ARBA00022605"/>
    </source>
</evidence>
<organism evidence="12">
    <name type="scientific">uncultured Quadrisphaera sp</name>
    <dbReference type="NCBI Taxonomy" id="904978"/>
    <lineage>
        <taxon>Bacteria</taxon>
        <taxon>Bacillati</taxon>
        <taxon>Actinomycetota</taxon>
        <taxon>Actinomycetes</taxon>
        <taxon>Kineosporiales</taxon>
        <taxon>Kineosporiaceae</taxon>
        <taxon>Quadrisphaera</taxon>
        <taxon>environmental samples</taxon>
    </lineage>
</organism>
<dbReference type="GO" id="GO:0009073">
    <property type="term" value="P:aromatic amino acid family biosynthetic process"/>
    <property type="evidence" value="ECO:0007669"/>
    <property type="project" value="UniProtKB-KW"/>
</dbReference>
<feature type="binding site" evidence="11">
    <location>
        <position position="79"/>
    </location>
    <ligand>
        <name>substrate</name>
    </ligand>
</feature>
<evidence type="ECO:0000256" key="7">
    <source>
        <dbReference type="ARBA" id="ARBA00022777"/>
    </source>
</evidence>
<proteinExistence type="inferred from homology"/>
<accession>A0A6J4NRA1</accession>
<feature type="binding site" evidence="11">
    <location>
        <position position="134"/>
    </location>
    <ligand>
        <name>substrate</name>
    </ligand>
</feature>
<evidence type="ECO:0000313" key="12">
    <source>
        <dbReference type="EMBL" id="CAA9389537.1"/>
    </source>
</evidence>
<comment type="pathway">
    <text evidence="1 11">Metabolic intermediate biosynthesis; chorismate biosynthesis; chorismate from D-erythrose 4-phosphate and phosphoenolpyruvate: step 5/7.</text>
</comment>
<feature type="binding site" evidence="11">
    <location>
        <position position="116"/>
    </location>
    <ligand>
        <name>ATP</name>
        <dbReference type="ChEBI" id="CHEBI:30616"/>
    </ligand>
</feature>
<dbReference type="InterPro" id="IPR000623">
    <property type="entry name" value="Shikimate_kinase/TSH1"/>
</dbReference>
<gene>
    <name evidence="11" type="primary">aroK</name>
    <name evidence="12" type="ORF">AVDCRST_MAG35-331</name>
</gene>
<dbReference type="Pfam" id="PF01202">
    <property type="entry name" value="SKI"/>
    <property type="match status" value="1"/>
</dbReference>
<dbReference type="PANTHER" id="PTHR21087:SF16">
    <property type="entry name" value="SHIKIMATE KINASE 1, CHLOROPLASTIC"/>
    <property type="match status" value="1"/>
</dbReference>
<feature type="binding site" evidence="11">
    <location>
        <position position="34"/>
    </location>
    <ligand>
        <name>substrate</name>
    </ligand>
</feature>
<dbReference type="GO" id="GO:0009423">
    <property type="term" value="P:chorismate biosynthetic process"/>
    <property type="evidence" value="ECO:0007669"/>
    <property type="project" value="UniProtKB-UniRule"/>
</dbReference>
<evidence type="ECO:0000256" key="1">
    <source>
        <dbReference type="ARBA" id="ARBA00004842"/>
    </source>
</evidence>
<comment type="similarity">
    <text evidence="2 11">Belongs to the shikimate kinase family.</text>
</comment>
<feature type="binding site" evidence="11">
    <location>
        <position position="58"/>
    </location>
    <ligand>
        <name>substrate</name>
    </ligand>
</feature>
<sequence length="170" mass="16899">MGPRVVLVGPMGSGKSTVAALVAALLGAPALDTDAAVEAAAGRTVAEVFAEAGEAGFRALERAAVRAALASDAVVSLGGGAVLDPATRADLAAVPVVALAVSWRCAAPRIGDAASRPLLAGDPRARWEAVQAARAALYREVADAVVDTDDRSSERVAAEVLRVLGPPAAG</sequence>
<evidence type="ECO:0000256" key="9">
    <source>
        <dbReference type="ARBA" id="ARBA00023141"/>
    </source>
</evidence>
<dbReference type="GO" id="GO:0008652">
    <property type="term" value="P:amino acid biosynthetic process"/>
    <property type="evidence" value="ECO:0007669"/>
    <property type="project" value="UniProtKB-KW"/>
</dbReference>
<evidence type="ECO:0000256" key="6">
    <source>
        <dbReference type="ARBA" id="ARBA00022741"/>
    </source>
</evidence>
<comment type="subunit">
    <text evidence="11">Monomer.</text>
</comment>
<dbReference type="PRINTS" id="PR01100">
    <property type="entry name" value="SHIKIMTKNASE"/>
</dbReference>
<dbReference type="CDD" id="cd00464">
    <property type="entry name" value="SK"/>
    <property type="match status" value="1"/>
</dbReference>
<feature type="binding site" evidence="11">
    <location>
        <begin position="12"/>
        <end position="17"/>
    </location>
    <ligand>
        <name>ATP</name>
        <dbReference type="ChEBI" id="CHEBI:30616"/>
    </ligand>
</feature>
<evidence type="ECO:0000256" key="8">
    <source>
        <dbReference type="ARBA" id="ARBA00022840"/>
    </source>
</evidence>
<feature type="binding site" evidence="11">
    <location>
        <position position="16"/>
    </location>
    <ligand>
        <name>Mg(2+)</name>
        <dbReference type="ChEBI" id="CHEBI:18420"/>
    </ligand>
</feature>
<reference evidence="12" key="1">
    <citation type="submission" date="2020-02" db="EMBL/GenBank/DDBJ databases">
        <authorList>
            <person name="Meier V. D."/>
        </authorList>
    </citation>
    <scope>NUCLEOTIDE SEQUENCE</scope>
    <source>
        <strain evidence="12">AVDCRST_MAG35</strain>
    </source>
</reference>
<keyword evidence="6 11" id="KW-0547">Nucleotide-binding</keyword>
<dbReference type="GO" id="GO:0005829">
    <property type="term" value="C:cytosol"/>
    <property type="evidence" value="ECO:0007669"/>
    <property type="project" value="TreeGrafter"/>
</dbReference>
<dbReference type="SUPFAM" id="SSF52540">
    <property type="entry name" value="P-loop containing nucleoside triphosphate hydrolases"/>
    <property type="match status" value="1"/>
</dbReference>
<keyword evidence="9 11" id="KW-0057">Aromatic amino acid biosynthesis</keyword>
<dbReference type="EC" id="2.7.1.71" evidence="3 11"/>
<comment type="subcellular location">
    <subcellularLocation>
        <location evidence="11">Cytoplasm</location>
    </subcellularLocation>
</comment>
<comment type="catalytic activity">
    <reaction evidence="10 11">
        <text>shikimate + ATP = 3-phosphoshikimate + ADP + H(+)</text>
        <dbReference type="Rhea" id="RHEA:13121"/>
        <dbReference type="ChEBI" id="CHEBI:15378"/>
        <dbReference type="ChEBI" id="CHEBI:30616"/>
        <dbReference type="ChEBI" id="CHEBI:36208"/>
        <dbReference type="ChEBI" id="CHEBI:145989"/>
        <dbReference type="ChEBI" id="CHEBI:456216"/>
        <dbReference type="EC" id="2.7.1.71"/>
    </reaction>
</comment>
<evidence type="ECO:0000256" key="5">
    <source>
        <dbReference type="ARBA" id="ARBA00022679"/>
    </source>
</evidence>
<evidence type="ECO:0000256" key="10">
    <source>
        <dbReference type="ARBA" id="ARBA00048567"/>
    </source>
</evidence>
<name>A0A6J4NRA1_9ACTN</name>
<keyword evidence="8 11" id="KW-0067">ATP-binding</keyword>
<feature type="binding site" evidence="11">
    <location>
        <position position="151"/>
    </location>
    <ligand>
        <name>ATP</name>
        <dbReference type="ChEBI" id="CHEBI:30616"/>
    </ligand>
</feature>
<comment type="cofactor">
    <cofactor evidence="11">
        <name>Mg(2+)</name>
        <dbReference type="ChEBI" id="CHEBI:18420"/>
    </cofactor>
    <text evidence="11">Binds 1 Mg(2+) ion per subunit.</text>
</comment>
<keyword evidence="11" id="KW-0460">Magnesium</keyword>
<dbReference type="UniPathway" id="UPA00053">
    <property type="reaction ID" value="UER00088"/>
</dbReference>
<dbReference type="HAMAP" id="MF_00109">
    <property type="entry name" value="Shikimate_kinase"/>
    <property type="match status" value="1"/>
</dbReference>
<dbReference type="InterPro" id="IPR023000">
    <property type="entry name" value="Shikimate_kinase_CS"/>
</dbReference>
<dbReference type="PANTHER" id="PTHR21087">
    <property type="entry name" value="SHIKIMATE KINASE"/>
    <property type="match status" value="1"/>
</dbReference>
<dbReference type="GO" id="GO:0005524">
    <property type="term" value="F:ATP binding"/>
    <property type="evidence" value="ECO:0007669"/>
    <property type="project" value="UniProtKB-UniRule"/>
</dbReference>
<dbReference type="GO" id="GO:0004765">
    <property type="term" value="F:shikimate kinase activity"/>
    <property type="evidence" value="ECO:0007669"/>
    <property type="project" value="UniProtKB-UniRule"/>
</dbReference>
<evidence type="ECO:0000256" key="3">
    <source>
        <dbReference type="ARBA" id="ARBA00012154"/>
    </source>
</evidence>
<dbReference type="AlphaFoldDB" id="A0A6J4NRA1"/>
<keyword evidence="11" id="KW-0479">Metal-binding</keyword>
<dbReference type="PROSITE" id="PS01128">
    <property type="entry name" value="SHIKIMATE_KINASE"/>
    <property type="match status" value="1"/>
</dbReference>